<dbReference type="GO" id="GO:0016740">
    <property type="term" value="F:transferase activity"/>
    <property type="evidence" value="ECO:0007669"/>
    <property type="project" value="UniProtKB-KW"/>
</dbReference>
<dbReference type="InterPro" id="IPR036282">
    <property type="entry name" value="Glutathione-S-Trfase_C_sf"/>
</dbReference>
<keyword evidence="2" id="KW-0808">Transferase</keyword>
<evidence type="ECO:0000313" key="2">
    <source>
        <dbReference type="EMBL" id="MBC2777055.1"/>
    </source>
</evidence>
<dbReference type="AlphaFoldDB" id="A0A842HVX4"/>
<keyword evidence="3" id="KW-1185">Reference proteome</keyword>
<feature type="domain" description="GST N-terminal" evidence="1">
    <location>
        <begin position="1"/>
        <end position="82"/>
    </location>
</feature>
<dbReference type="Gene3D" id="1.20.1050.10">
    <property type="match status" value="1"/>
</dbReference>
<dbReference type="Pfam" id="PF13409">
    <property type="entry name" value="GST_N_2"/>
    <property type="match status" value="1"/>
</dbReference>
<dbReference type="RefSeq" id="WP_185800287.1">
    <property type="nucleotide sequence ID" value="NZ_JACJVJ010000001.1"/>
</dbReference>
<protein>
    <submittedName>
        <fullName evidence="2">Glutathione S-transferase</fullName>
    </submittedName>
</protein>
<dbReference type="InterPro" id="IPR004045">
    <property type="entry name" value="Glutathione_S-Trfase_N"/>
</dbReference>
<accession>A0A842HVX4</accession>
<reference evidence="2 3" key="1">
    <citation type="submission" date="2020-08" db="EMBL/GenBank/DDBJ databases">
        <title>Draft genome sequence of Parasphingopyxis sp. GrpM-11.</title>
        <authorList>
            <person name="Oh J."/>
            <person name="Roh D.-H."/>
        </authorList>
    </citation>
    <scope>NUCLEOTIDE SEQUENCE [LARGE SCALE GENOMIC DNA]</scope>
    <source>
        <strain evidence="2 3">GrpM-11</strain>
    </source>
</reference>
<dbReference type="PROSITE" id="PS50404">
    <property type="entry name" value="GST_NTER"/>
    <property type="match status" value="1"/>
</dbReference>
<dbReference type="InterPro" id="IPR036249">
    <property type="entry name" value="Thioredoxin-like_sf"/>
</dbReference>
<sequence length="217" mass="23778">MKLHWSPSSPFVRKVMVCAHALGIDDRIACERSPVGPARLNDAVMADNPLNKIPTLITEQGMALYDSRAICEYLDDLAGGAILFPAAGPERWQALAWQCLADGLIDVAVLRRDEYYRGEGHRSPAHYHAFKTKMAAALDAMEAAVPALERGGLTIGTISIGVALAYLDFRPPGEEWRDGRLALANWEAEFARQPAMLAAPFPDEGGAPKQFPFYKIE</sequence>
<proteinExistence type="predicted"/>
<dbReference type="SUPFAM" id="SSF47616">
    <property type="entry name" value="GST C-terminal domain-like"/>
    <property type="match status" value="1"/>
</dbReference>
<name>A0A842HVX4_9SPHN</name>
<dbReference type="Gene3D" id="3.40.30.10">
    <property type="entry name" value="Glutaredoxin"/>
    <property type="match status" value="1"/>
</dbReference>
<organism evidence="2 3">
    <name type="scientific">Parasphingopyxis marina</name>
    <dbReference type="NCBI Taxonomy" id="2761622"/>
    <lineage>
        <taxon>Bacteria</taxon>
        <taxon>Pseudomonadati</taxon>
        <taxon>Pseudomonadota</taxon>
        <taxon>Alphaproteobacteria</taxon>
        <taxon>Sphingomonadales</taxon>
        <taxon>Sphingomonadaceae</taxon>
        <taxon>Parasphingopyxis</taxon>
    </lineage>
</organism>
<gene>
    <name evidence="2" type="ORF">H6P80_05405</name>
</gene>
<comment type="caution">
    <text evidence="2">The sequence shown here is derived from an EMBL/GenBank/DDBJ whole genome shotgun (WGS) entry which is preliminary data.</text>
</comment>
<evidence type="ECO:0000259" key="1">
    <source>
        <dbReference type="PROSITE" id="PS50404"/>
    </source>
</evidence>
<dbReference type="CDD" id="cd03049">
    <property type="entry name" value="GST_N_3"/>
    <property type="match status" value="1"/>
</dbReference>
<evidence type="ECO:0000313" key="3">
    <source>
        <dbReference type="Proteomes" id="UP000564378"/>
    </source>
</evidence>
<dbReference type="EMBL" id="JACJVJ010000001">
    <property type="protein sequence ID" value="MBC2777055.1"/>
    <property type="molecule type" value="Genomic_DNA"/>
</dbReference>
<dbReference type="SUPFAM" id="SSF52833">
    <property type="entry name" value="Thioredoxin-like"/>
    <property type="match status" value="1"/>
</dbReference>
<dbReference type="Proteomes" id="UP000564378">
    <property type="component" value="Unassembled WGS sequence"/>
</dbReference>